<dbReference type="CDD" id="cd06170">
    <property type="entry name" value="LuxR_C_like"/>
    <property type="match status" value="1"/>
</dbReference>
<evidence type="ECO:0000313" key="7">
    <source>
        <dbReference type="Proteomes" id="UP000320461"/>
    </source>
</evidence>
<dbReference type="RefSeq" id="WP_141368652.1">
    <property type="nucleotide sequence ID" value="NZ_BJLQ01000003.1"/>
</dbReference>
<dbReference type="InterPro" id="IPR016032">
    <property type="entry name" value="Sig_transdc_resp-reg_C-effctor"/>
</dbReference>
<dbReference type="Proteomes" id="UP000320461">
    <property type="component" value="Unassembled WGS sequence"/>
</dbReference>
<evidence type="ECO:0000259" key="5">
    <source>
        <dbReference type="PROSITE" id="PS50043"/>
    </source>
</evidence>
<dbReference type="Pfam" id="PF00196">
    <property type="entry name" value="GerE"/>
    <property type="match status" value="1"/>
</dbReference>
<keyword evidence="7" id="KW-1185">Reference proteome</keyword>
<dbReference type="AlphaFoldDB" id="A0A4Y3KGJ8"/>
<dbReference type="OrthoDB" id="483at2"/>
<evidence type="ECO:0000256" key="4">
    <source>
        <dbReference type="SAM" id="MobiDB-lite"/>
    </source>
</evidence>
<dbReference type="PROSITE" id="PS50043">
    <property type="entry name" value="HTH_LUXR_2"/>
    <property type="match status" value="1"/>
</dbReference>
<organism evidence="6 7">
    <name type="scientific">Cellulomonas gelida</name>
    <dbReference type="NCBI Taxonomy" id="1712"/>
    <lineage>
        <taxon>Bacteria</taxon>
        <taxon>Bacillati</taxon>
        <taxon>Actinomycetota</taxon>
        <taxon>Actinomycetes</taxon>
        <taxon>Micrococcales</taxon>
        <taxon>Cellulomonadaceae</taxon>
        <taxon>Cellulomonas</taxon>
    </lineage>
</organism>
<dbReference type="InterPro" id="IPR036388">
    <property type="entry name" value="WH-like_DNA-bd_sf"/>
</dbReference>
<keyword evidence="2" id="KW-0238">DNA-binding</keyword>
<reference evidence="6 7" key="1">
    <citation type="submission" date="2019-06" db="EMBL/GenBank/DDBJ databases">
        <title>Whole genome shotgun sequence of Cellulomonas gelida NBRC 3748.</title>
        <authorList>
            <person name="Hosoyama A."/>
            <person name="Uohara A."/>
            <person name="Ohji S."/>
            <person name="Ichikawa N."/>
        </authorList>
    </citation>
    <scope>NUCLEOTIDE SEQUENCE [LARGE SCALE GENOMIC DNA]</scope>
    <source>
        <strain evidence="6 7">NBRC 3748</strain>
    </source>
</reference>
<keyword evidence="3" id="KW-0804">Transcription</keyword>
<dbReference type="SUPFAM" id="SSF46894">
    <property type="entry name" value="C-terminal effector domain of the bipartite response regulators"/>
    <property type="match status" value="1"/>
</dbReference>
<sequence length="111" mass="11372">MSTLNSICSRGSVHPSVCDIVAPSSSGSLVEPSCAPPALTSRSTTPGSDSCPLTPQEQVARTLGAGRTTREAAAAPCLSPTTIEDHLRNVYAKHGVRSRTDVAAVALAERG</sequence>
<evidence type="ECO:0000256" key="1">
    <source>
        <dbReference type="ARBA" id="ARBA00023015"/>
    </source>
</evidence>
<dbReference type="Gene3D" id="1.10.10.10">
    <property type="entry name" value="Winged helix-like DNA-binding domain superfamily/Winged helix DNA-binding domain"/>
    <property type="match status" value="1"/>
</dbReference>
<dbReference type="PANTHER" id="PTHR44688">
    <property type="entry name" value="DNA-BINDING TRANSCRIPTIONAL ACTIVATOR DEVR_DOSR"/>
    <property type="match status" value="1"/>
</dbReference>
<evidence type="ECO:0000256" key="2">
    <source>
        <dbReference type="ARBA" id="ARBA00023125"/>
    </source>
</evidence>
<protein>
    <recommendedName>
        <fullName evidence="5">HTH luxR-type domain-containing protein</fullName>
    </recommendedName>
</protein>
<gene>
    <name evidence="6" type="ORF">CGE01nite_03880</name>
</gene>
<dbReference type="PANTHER" id="PTHR44688:SF16">
    <property type="entry name" value="DNA-BINDING TRANSCRIPTIONAL ACTIVATOR DEVR_DOSR"/>
    <property type="match status" value="1"/>
</dbReference>
<dbReference type="SMART" id="SM00421">
    <property type="entry name" value="HTH_LUXR"/>
    <property type="match status" value="1"/>
</dbReference>
<dbReference type="InterPro" id="IPR000792">
    <property type="entry name" value="Tscrpt_reg_LuxR_C"/>
</dbReference>
<evidence type="ECO:0000256" key="3">
    <source>
        <dbReference type="ARBA" id="ARBA00023163"/>
    </source>
</evidence>
<evidence type="ECO:0000313" key="6">
    <source>
        <dbReference type="EMBL" id="GEA83137.1"/>
    </source>
</evidence>
<keyword evidence="1" id="KW-0805">Transcription regulation</keyword>
<feature type="region of interest" description="Disordered" evidence="4">
    <location>
        <begin position="25"/>
        <end position="54"/>
    </location>
</feature>
<feature type="domain" description="HTH luxR-type" evidence="5">
    <location>
        <begin position="46"/>
        <end position="110"/>
    </location>
</feature>
<proteinExistence type="predicted"/>
<name>A0A4Y3KGJ8_9CELL</name>
<dbReference type="GO" id="GO:0003677">
    <property type="term" value="F:DNA binding"/>
    <property type="evidence" value="ECO:0007669"/>
    <property type="project" value="UniProtKB-KW"/>
</dbReference>
<comment type="caution">
    <text evidence="6">The sequence shown here is derived from an EMBL/GenBank/DDBJ whole genome shotgun (WGS) entry which is preliminary data.</text>
</comment>
<accession>A0A4Y3KGJ8</accession>
<dbReference type="GO" id="GO:0006355">
    <property type="term" value="P:regulation of DNA-templated transcription"/>
    <property type="evidence" value="ECO:0007669"/>
    <property type="project" value="InterPro"/>
</dbReference>
<dbReference type="EMBL" id="BJLQ01000003">
    <property type="protein sequence ID" value="GEA83137.1"/>
    <property type="molecule type" value="Genomic_DNA"/>
</dbReference>
<feature type="compositionally biased region" description="Polar residues" evidence="4">
    <location>
        <begin position="40"/>
        <end position="54"/>
    </location>
</feature>